<dbReference type="Proteomes" id="UP000620550">
    <property type="component" value="Unassembled WGS sequence"/>
</dbReference>
<evidence type="ECO:0008006" key="3">
    <source>
        <dbReference type="Google" id="ProtNLM"/>
    </source>
</evidence>
<gene>
    <name evidence="1" type="ORF">GCM10017764_01280</name>
</gene>
<dbReference type="Gene3D" id="2.40.160.130">
    <property type="entry name" value="Capsule assembly protein Wzi"/>
    <property type="match status" value="1"/>
</dbReference>
<comment type="caution">
    <text evidence="1">The sequence shown here is derived from an EMBL/GenBank/DDBJ whole genome shotgun (WGS) entry which is preliminary data.</text>
</comment>
<name>A0ABQ3HT24_9SPHI</name>
<evidence type="ECO:0000313" key="2">
    <source>
        <dbReference type="Proteomes" id="UP000620550"/>
    </source>
</evidence>
<reference evidence="2" key="1">
    <citation type="journal article" date="2019" name="Int. J. Syst. Evol. Microbiol.">
        <title>The Global Catalogue of Microorganisms (GCM) 10K type strain sequencing project: providing services to taxonomists for standard genome sequencing and annotation.</title>
        <authorList>
            <consortium name="The Broad Institute Genomics Platform"/>
            <consortium name="The Broad Institute Genome Sequencing Center for Infectious Disease"/>
            <person name="Wu L."/>
            <person name="Ma J."/>
        </authorList>
    </citation>
    <scope>NUCLEOTIDE SEQUENCE [LARGE SCALE GENOMIC DNA]</scope>
    <source>
        <strain evidence="2">CGMCC 1.12966</strain>
    </source>
</reference>
<sequence>MNQIYVLILSIGFSFIFLAPLKGQVKNQTYSYQHYQKYNGLLYTPETRMHTAAKPFLFKGELLSTFDSLQSLHPIASDNPFLRKIFNEHLVDVSSDESQFFIDFLPDFTIGKDLIANDKRTTWLSSGGLQVGWQHKNKLTFFANVFANRGVFQNYLSEYMDINEVVPGQGNVNNRSGNQKDWMYATANLTYDFSDYFQANLAFDKNHIGDGYRSLLLSDFSSNYANLRLTGTIGNVQYTSIWAYMNDPSNPRRDALNAGSQFGDGTKWGAFQYLDYNATNRLSVGFFQAVTWSNSNEAGYRGFDFNYINPVMFIRPIESNNSTSPDKMFLGLNAKYKLFRNLTAYGQFLLGEFTAKEFFGGRGYAHNKWGTQLGVRGFDAFNVKNLNYLLEYNIVRPYTYQHFASISNYSNYGEPLAHPRGANFREIVAIANYTWSRFDFSLQGMYSLYGTDPESGLNMGGDIFQSYRTIPNMYGNAIGQGVRNDLYYVDAKAAYILNPKYNLRFEVGYTQRYNYREDATTQKSGVVSIGLRSSFRNFYGDI</sequence>
<dbReference type="RefSeq" id="WP_189624668.1">
    <property type="nucleotide sequence ID" value="NZ_BNAF01000001.1"/>
</dbReference>
<protein>
    <recommendedName>
        <fullName evidence="3">Gliding motility protein RemB</fullName>
    </recommendedName>
</protein>
<organism evidence="1 2">
    <name type="scientific">Sphingobacterium griseoflavum</name>
    <dbReference type="NCBI Taxonomy" id="1474952"/>
    <lineage>
        <taxon>Bacteria</taxon>
        <taxon>Pseudomonadati</taxon>
        <taxon>Bacteroidota</taxon>
        <taxon>Sphingobacteriia</taxon>
        <taxon>Sphingobacteriales</taxon>
        <taxon>Sphingobacteriaceae</taxon>
        <taxon>Sphingobacterium</taxon>
    </lineage>
</organism>
<evidence type="ECO:0000313" key="1">
    <source>
        <dbReference type="EMBL" id="GHE23160.1"/>
    </source>
</evidence>
<keyword evidence="2" id="KW-1185">Reference proteome</keyword>
<dbReference type="InterPro" id="IPR038636">
    <property type="entry name" value="Wzi_sf"/>
</dbReference>
<accession>A0ABQ3HT24</accession>
<dbReference type="EMBL" id="BNAF01000001">
    <property type="protein sequence ID" value="GHE23160.1"/>
    <property type="molecule type" value="Genomic_DNA"/>
</dbReference>
<proteinExistence type="predicted"/>